<dbReference type="EMBL" id="JAMPLM010000027">
    <property type="protein sequence ID" value="MEP1061131.1"/>
    <property type="molecule type" value="Genomic_DNA"/>
</dbReference>
<comment type="caution">
    <text evidence="2">The sequence shown here is derived from an EMBL/GenBank/DDBJ whole genome shotgun (WGS) entry which is preliminary data.</text>
</comment>
<feature type="region of interest" description="Disordered" evidence="1">
    <location>
        <begin position="1"/>
        <end position="119"/>
    </location>
</feature>
<dbReference type="RefSeq" id="WP_190449194.1">
    <property type="nucleotide sequence ID" value="NZ_JAMPLM010000027.1"/>
</dbReference>
<reference evidence="2 3" key="1">
    <citation type="submission" date="2022-04" db="EMBL/GenBank/DDBJ databases">
        <title>Positive selection, recombination, and allopatry shape intraspecific diversity of widespread and dominant cyanobacteria.</title>
        <authorList>
            <person name="Wei J."/>
            <person name="Shu W."/>
            <person name="Hu C."/>
        </authorList>
    </citation>
    <scope>NUCLEOTIDE SEQUENCE [LARGE SCALE GENOMIC DNA]</scope>
    <source>
        <strain evidence="2 3">AS-A4</strain>
    </source>
</reference>
<proteinExistence type="predicted"/>
<sequence>MSTTAIAKGKPQQQQTPQSTGQQIEQGNTQPYNQPQLDGQQMEQGRYLPCQMQSSNVQPQFGSQSFGASNAKPSRSNKGGRVRGRDRVQQVHQMNNLAKKQRAAGNLSMQQGNCLQPRN</sequence>
<feature type="compositionally biased region" description="Low complexity" evidence="1">
    <location>
        <begin position="8"/>
        <end position="23"/>
    </location>
</feature>
<name>A0ABV0KPF4_9CYAN</name>
<feature type="compositionally biased region" description="Polar residues" evidence="1">
    <location>
        <begin position="107"/>
        <end position="119"/>
    </location>
</feature>
<gene>
    <name evidence="2" type="ORF">NDI38_22120</name>
</gene>
<keyword evidence="3" id="KW-1185">Reference proteome</keyword>
<evidence type="ECO:0000313" key="2">
    <source>
        <dbReference type="EMBL" id="MEP1061131.1"/>
    </source>
</evidence>
<evidence type="ECO:0000313" key="3">
    <source>
        <dbReference type="Proteomes" id="UP001476950"/>
    </source>
</evidence>
<protein>
    <submittedName>
        <fullName evidence="2">Uncharacterized protein</fullName>
    </submittedName>
</protein>
<dbReference type="Proteomes" id="UP001476950">
    <property type="component" value="Unassembled WGS sequence"/>
</dbReference>
<accession>A0ABV0KPF4</accession>
<organism evidence="2 3">
    <name type="scientific">Stenomitos frigidus AS-A4</name>
    <dbReference type="NCBI Taxonomy" id="2933935"/>
    <lineage>
        <taxon>Bacteria</taxon>
        <taxon>Bacillati</taxon>
        <taxon>Cyanobacteriota</taxon>
        <taxon>Cyanophyceae</taxon>
        <taxon>Leptolyngbyales</taxon>
        <taxon>Leptolyngbyaceae</taxon>
        <taxon>Stenomitos</taxon>
    </lineage>
</organism>
<evidence type="ECO:0000256" key="1">
    <source>
        <dbReference type="SAM" id="MobiDB-lite"/>
    </source>
</evidence>
<feature type="compositionally biased region" description="Polar residues" evidence="1">
    <location>
        <begin position="24"/>
        <end position="43"/>
    </location>
</feature>
<feature type="compositionally biased region" description="Polar residues" evidence="1">
    <location>
        <begin position="51"/>
        <end position="77"/>
    </location>
</feature>